<dbReference type="AlphaFoldDB" id="A0A9D2JI73"/>
<organism evidence="1 2">
    <name type="scientific">Candidatus Enterococcus avicola</name>
    <dbReference type="NCBI Taxonomy" id="2838561"/>
    <lineage>
        <taxon>Bacteria</taxon>
        <taxon>Bacillati</taxon>
        <taxon>Bacillota</taxon>
        <taxon>Bacilli</taxon>
        <taxon>Lactobacillales</taxon>
        <taxon>Enterococcaceae</taxon>
        <taxon>Enterococcus</taxon>
    </lineage>
</organism>
<evidence type="ECO:0000313" key="2">
    <source>
        <dbReference type="Proteomes" id="UP000824063"/>
    </source>
</evidence>
<comment type="caution">
    <text evidence="1">The sequence shown here is derived from an EMBL/GenBank/DDBJ whole genome shotgun (WGS) entry which is preliminary data.</text>
</comment>
<reference evidence="1" key="2">
    <citation type="submission" date="2021-04" db="EMBL/GenBank/DDBJ databases">
        <authorList>
            <person name="Gilroy R."/>
        </authorList>
    </citation>
    <scope>NUCLEOTIDE SEQUENCE</scope>
    <source>
        <strain evidence="1">CHK172-16539</strain>
    </source>
</reference>
<dbReference type="EMBL" id="DXBN01000087">
    <property type="protein sequence ID" value="HIZ53023.1"/>
    <property type="molecule type" value="Genomic_DNA"/>
</dbReference>
<name>A0A9D2JI73_9ENTE</name>
<accession>A0A9D2JI73</accession>
<evidence type="ECO:0000313" key="1">
    <source>
        <dbReference type="EMBL" id="HIZ53023.1"/>
    </source>
</evidence>
<protein>
    <submittedName>
        <fullName evidence="1">Uncharacterized protein</fullName>
    </submittedName>
</protein>
<gene>
    <name evidence="1" type="ORF">IAA20_03655</name>
</gene>
<proteinExistence type="predicted"/>
<dbReference type="Proteomes" id="UP000824063">
    <property type="component" value="Unassembled WGS sequence"/>
</dbReference>
<reference evidence="1" key="1">
    <citation type="journal article" date="2021" name="PeerJ">
        <title>Extensive microbial diversity within the chicken gut microbiome revealed by metagenomics and culture.</title>
        <authorList>
            <person name="Gilroy R."/>
            <person name="Ravi A."/>
            <person name="Getino M."/>
            <person name="Pursley I."/>
            <person name="Horton D.L."/>
            <person name="Alikhan N.F."/>
            <person name="Baker D."/>
            <person name="Gharbi K."/>
            <person name="Hall N."/>
            <person name="Watson M."/>
            <person name="Adriaenssens E.M."/>
            <person name="Foster-Nyarko E."/>
            <person name="Jarju S."/>
            <person name="Secka A."/>
            <person name="Antonio M."/>
            <person name="Oren A."/>
            <person name="Chaudhuri R.R."/>
            <person name="La Ragione R."/>
            <person name="Hildebrand F."/>
            <person name="Pallen M.J."/>
        </authorList>
    </citation>
    <scope>NUCLEOTIDE SEQUENCE</scope>
    <source>
        <strain evidence="1">CHK172-16539</strain>
    </source>
</reference>
<sequence>MRIQSNPTPNTFGYFGTEKNTEKNEGILSLFLNEDENKTNGKPRFEVRNEGGYIRKYVVKANGDKILIMETKQKENPDGTVENESGDLKDMANDMLMKQLEISSDFQQQDKQNISVWEKESGMSKYKTGI</sequence>